<dbReference type="Gene3D" id="1.10.287.130">
    <property type="match status" value="1"/>
</dbReference>
<keyword evidence="7 8" id="KW-1133">Transmembrane helix</keyword>
<dbReference type="Pfam" id="PF02518">
    <property type="entry name" value="HATPase_c"/>
    <property type="match status" value="1"/>
</dbReference>
<keyword evidence="5 8" id="KW-0812">Transmembrane</keyword>
<dbReference type="Pfam" id="PF00512">
    <property type="entry name" value="HisKA"/>
    <property type="match status" value="1"/>
</dbReference>
<evidence type="ECO:0000259" key="9">
    <source>
        <dbReference type="PROSITE" id="PS50109"/>
    </source>
</evidence>
<dbReference type="EMBL" id="FOBB01000008">
    <property type="protein sequence ID" value="SEN09014.1"/>
    <property type="molecule type" value="Genomic_DNA"/>
</dbReference>
<evidence type="ECO:0000256" key="7">
    <source>
        <dbReference type="ARBA" id="ARBA00022989"/>
    </source>
</evidence>
<dbReference type="InterPro" id="IPR003594">
    <property type="entry name" value="HATPase_dom"/>
</dbReference>
<gene>
    <name evidence="10" type="ORF">SAMN04488505_10859</name>
</gene>
<accession>A0A1H8DQB3</accession>
<feature type="transmembrane region" description="Helical" evidence="8">
    <location>
        <begin position="137"/>
        <end position="155"/>
    </location>
</feature>
<reference evidence="10 11" key="1">
    <citation type="submission" date="2016-10" db="EMBL/GenBank/DDBJ databases">
        <authorList>
            <person name="de Groot N.N."/>
        </authorList>
    </citation>
    <scope>NUCLEOTIDE SEQUENCE [LARGE SCALE GENOMIC DNA]</scope>
    <source>
        <strain evidence="10 11">DSM 21039</strain>
    </source>
</reference>
<dbReference type="OrthoDB" id="1522504at2"/>
<keyword evidence="3" id="KW-0597">Phosphoprotein</keyword>
<keyword evidence="4" id="KW-0808">Transferase</keyword>
<dbReference type="SUPFAM" id="SSF55874">
    <property type="entry name" value="ATPase domain of HSP90 chaperone/DNA topoisomerase II/histidine kinase"/>
    <property type="match status" value="1"/>
</dbReference>
<dbReference type="PANTHER" id="PTHR45436:SF5">
    <property type="entry name" value="SENSOR HISTIDINE KINASE TRCS"/>
    <property type="match status" value="1"/>
</dbReference>
<evidence type="ECO:0000256" key="4">
    <source>
        <dbReference type="ARBA" id="ARBA00022679"/>
    </source>
</evidence>
<evidence type="ECO:0000313" key="10">
    <source>
        <dbReference type="EMBL" id="SEN09014.1"/>
    </source>
</evidence>
<evidence type="ECO:0000256" key="3">
    <source>
        <dbReference type="ARBA" id="ARBA00022553"/>
    </source>
</evidence>
<evidence type="ECO:0000256" key="5">
    <source>
        <dbReference type="ARBA" id="ARBA00022692"/>
    </source>
</evidence>
<dbReference type="Gene3D" id="3.30.565.10">
    <property type="entry name" value="Histidine kinase-like ATPase, C-terminal domain"/>
    <property type="match status" value="1"/>
</dbReference>
<feature type="transmembrane region" description="Helical" evidence="8">
    <location>
        <begin position="7"/>
        <end position="30"/>
    </location>
</feature>
<evidence type="ECO:0000313" key="11">
    <source>
        <dbReference type="Proteomes" id="UP000198984"/>
    </source>
</evidence>
<dbReference type="RefSeq" id="WP_089918631.1">
    <property type="nucleotide sequence ID" value="NZ_FOBB01000008.1"/>
</dbReference>
<organism evidence="10 11">
    <name type="scientific">Chitinophaga rupis</name>
    <dbReference type="NCBI Taxonomy" id="573321"/>
    <lineage>
        <taxon>Bacteria</taxon>
        <taxon>Pseudomonadati</taxon>
        <taxon>Bacteroidota</taxon>
        <taxon>Chitinophagia</taxon>
        <taxon>Chitinophagales</taxon>
        <taxon>Chitinophagaceae</taxon>
        <taxon>Chitinophaga</taxon>
    </lineage>
</organism>
<dbReference type="InterPro" id="IPR036097">
    <property type="entry name" value="HisK_dim/P_sf"/>
</dbReference>
<dbReference type="CDD" id="cd00082">
    <property type="entry name" value="HisKA"/>
    <property type="match status" value="1"/>
</dbReference>
<protein>
    <recommendedName>
        <fullName evidence="2">histidine kinase</fullName>
        <ecNumber evidence="2">2.7.13.3</ecNumber>
    </recommendedName>
</protein>
<dbReference type="SMART" id="SM00387">
    <property type="entry name" value="HATPase_c"/>
    <property type="match status" value="1"/>
</dbReference>
<keyword evidence="8" id="KW-0472">Membrane</keyword>
<dbReference type="SMART" id="SM00388">
    <property type="entry name" value="HisKA"/>
    <property type="match status" value="1"/>
</dbReference>
<dbReference type="SUPFAM" id="SSF47384">
    <property type="entry name" value="Homodimeric domain of signal transducing histidine kinase"/>
    <property type="match status" value="1"/>
</dbReference>
<dbReference type="STRING" id="573321.SAMN04488505_10859"/>
<comment type="catalytic activity">
    <reaction evidence="1">
        <text>ATP + protein L-histidine = ADP + protein N-phospho-L-histidine.</text>
        <dbReference type="EC" id="2.7.13.3"/>
    </reaction>
</comment>
<evidence type="ECO:0000256" key="6">
    <source>
        <dbReference type="ARBA" id="ARBA00022777"/>
    </source>
</evidence>
<proteinExistence type="predicted"/>
<keyword evidence="11" id="KW-1185">Reference proteome</keyword>
<dbReference type="InterPro" id="IPR003661">
    <property type="entry name" value="HisK_dim/P_dom"/>
</dbReference>
<sequence>MKLVDKFSLWFIGVMIFITPITAYICYYNLEKNINKAEITHLKELNVRMADRLSRGEAMNAIAPKGTNLEVVKLATALPQNRVQVQKTDNLEEDSKGMLSLLTVHSYFDIKGQPYRISSYNYIPSAKQIYSVILDTVFWKLLLIILCVAITIRLVSQRILHSLRMTIKTIQGFNVKNRVQFSPSGTKEFKELNSFLQKMTDKAVDEYCAIKEFSENASHELQTPLAVLRNKVELLSETAIEEEQALLLGDMQNAIEKLSKINRSLTLLAKLENNEYTVSEQIKFCKIAKDVLAAYEDRIEMKNISVRTEIDKGILLKIHPVMADMLMNNLLGNAIRHNVQDGSIELILTQKQLTVKNTGLPPVMPTEELFQRFKKSNQCSESVGLGLSIVKQICEVSGFNVSYQYRNQQHILQVDFQPRSREEMKLNRQDNLAPALV</sequence>
<dbReference type="EC" id="2.7.13.3" evidence="2"/>
<dbReference type="GO" id="GO:0000155">
    <property type="term" value="F:phosphorelay sensor kinase activity"/>
    <property type="evidence" value="ECO:0007669"/>
    <property type="project" value="InterPro"/>
</dbReference>
<evidence type="ECO:0000256" key="2">
    <source>
        <dbReference type="ARBA" id="ARBA00012438"/>
    </source>
</evidence>
<dbReference type="InterPro" id="IPR036890">
    <property type="entry name" value="HATPase_C_sf"/>
</dbReference>
<dbReference type="GO" id="GO:0005886">
    <property type="term" value="C:plasma membrane"/>
    <property type="evidence" value="ECO:0007669"/>
    <property type="project" value="TreeGrafter"/>
</dbReference>
<dbReference type="AlphaFoldDB" id="A0A1H8DQB3"/>
<dbReference type="InterPro" id="IPR050428">
    <property type="entry name" value="TCS_sensor_his_kinase"/>
</dbReference>
<dbReference type="InterPro" id="IPR005467">
    <property type="entry name" value="His_kinase_dom"/>
</dbReference>
<evidence type="ECO:0000256" key="1">
    <source>
        <dbReference type="ARBA" id="ARBA00000085"/>
    </source>
</evidence>
<dbReference type="Proteomes" id="UP000198984">
    <property type="component" value="Unassembled WGS sequence"/>
</dbReference>
<feature type="domain" description="Histidine kinase" evidence="9">
    <location>
        <begin position="216"/>
        <end position="404"/>
    </location>
</feature>
<dbReference type="PROSITE" id="PS50109">
    <property type="entry name" value="HIS_KIN"/>
    <property type="match status" value="1"/>
</dbReference>
<keyword evidence="6 10" id="KW-0418">Kinase</keyword>
<dbReference type="PANTHER" id="PTHR45436">
    <property type="entry name" value="SENSOR HISTIDINE KINASE YKOH"/>
    <property type="match status" value="1"/>
</dbReference>
<evidence type="ECO:0000256" key="8">
    <source>
        <dbReference type="SAM" id="Phobius"/>
    </source>
</evidence>
<name>A0A1H8DQB3_9BACT</name>